<dbReference type="InterPro" id="IPR013097">
    <property type="entry name" value="Dabb"/>
</dbReference>
<reference evidence="2 3" key="1">
    <citation type="submission" date="2023-07" db="EMBL/GenBank/DDBJ databases">
        <title>Protaetiibacter sp. nov WY-16 isolated from soil.</title>
        <authorList>
            <person name="Liu B."/>
            <person name="Wan Y."/>
        </authorList>
    </citation>
    <scope>NUCLEOTIDE SEQUENCE [LARGE SCALE GENOMIC DNA]</scope>
    <source>
        <strain evidence="2 3">WY-16</strain>
    </source>
</reference>
<evidence type="ECO:0000313" key="2">
    <source>
        <dbReference type="EMBL" id="MDO7880859.1"/>
    </source>
</evidence>
<feature type="domain" description="Stress-response A/B barrel" evidence="1">
    <location>
        <begin position="2"/>
        <end position="97"/>
    </location>
</feature>
<dbReference type="RefSeq" id="WP_305001285.1">
    <property type="nucleotide sequence ID" value="NZ_JAUQUB010000001.1"/>
</dbReference>
<gene>
    <name evidence="2" type="ORF">Q5716_01310</name>
</gene>
<name>A0ABT9BIK7_9MICO</name>
<accession>A0ABT9BIK7</accession>
<organism evidence="2 3">
    <name type="scientific">Antiquaquibacter soli</name>
    <dbReference type="NCBI Taxonomy" id="3064523"/>
    <lineage>
        <taxon>Bacteria</taxon>
        <taxon>Bacillati</taxon>
        <taxon>Actinomycetota</taxon>
        <taxon>Actinomycetes</taxon>
        <taxon>Micrococcales</taxon>
        <taxon>Microbacteriaceae</taxon>
        <taxon>Antiquaquibacter</taxon>
    </lineage>
</organism>
<dbReference type="Proteomes" id="UP001241072">
    <property type="component" value="Unassembled WGS sequence"/>
</dbReference>
<dbReference type="Gene3D" id="3.30.70.100">
    <property type="match status" value="1"/>
</dbReference>
<dbReference type="PANTHER" id="PTHR37832">
    <property type="entry name" value="BLL2683 PROTEIN"/>
    <property type="match status" value="1"/>
</dbReference>
<dbReference type="PROSITE" id="PS51502">
    <property type="entry name" value="S_R_A_B_BARREL"/>
    <property type="match status" value="1"/>
</dbReference>
<evidence type="ECO:0000313" key="3">
    <source>
        <dbReference type="Proteomes" id="UP001241072"/>
    </source>
</evidence>
<dbReference type="SUPFAM" id="SSF54909">
    <property type="entry name" value="Dimeric alpha+beta barrel"/>
    <property type="match status" value="1"/>
</dbReference>
<dbReference type="EMBL" id="JAUQUB010000001">
    <property type="protein sequence ID" value="MDO7880859.1"/>
    <property type="molecule type" value="Genomic_DNA"/>
</dbReference>
<proteinExistence type="predicted"/>
<dbReference type="Pfam" id="PF07876">
    <property type="entry name" value="Dabb"/>
    <property type="match status" value="1"/>
</dbReference>
<sequence>MIKHIVTWKLSAEDAAGKAESAAVIKSELEGLVGVIDEIVSLEVRANEAYADVNWDVVLIAEYESLAGLDAYQVHPAHQAAAAIVRQHVAARASVDFEV</sequence>
<dbReference type="PANTHER" id="PTHR37832:SF1">
    <property type="entry name" value="STRESS-RESPONSE A_B BARREL DOMAIN-CONTAINING PROTEIN"/>
    <property type="match status" value="1"/>
</dbReference>
<dbReference type="InterPro" id="IPR011008">
    <property type="entry name" value="Dimeric_a/b-barrel"/>
</dbReference>
<comment type="caution">
    <text evidence="2">The sequence shown here is derived from an EMBL/GenBank/DDBJ whole genome shotgun (WGS) entry which is preliminary data.</text>
</comment>
<evidence type="ECO:0000259" key="1">
    <source>
        <dbReference type="PROSITE" id="PS51502"/>
    </source>
</evidence>
<keyword evidence="3" id="KW-1185">Reference proteome</keyword>
<dbReference type="SMART" id="SM00886">
    <property type="entry name" value="Dabb"/>
    <property type="match status" value="1"/>
</dbReference>
<protein>
    <submittedName>
        <fullName evidence="2">Dabb family protein</fullName>
    </submittedName>
</protein>